<feature type="compositionally biased region" description="Basic and acidic residues" evidence="4">
    <location>
        <begin position="420"/>
        <end position="434"/>
    </location>
</feature>
<evidence type="ECO:0000256" key="4">
    <source>
        <dbReference type="SAM" id="MobiDB-lite"/>
    </source>
</evidence>
<organism evidence="7 8">
    <name type="scientific">Rhodnius prolixus</name>
    <name type="common">Triatomid bug</name>
    <dbReference type="NCBI Taxonomy" id="13249"/>
    <lineage>
        <taxon>Eukaryota</taxon>
        <taxon>Metazoa</taxon>
        <taxon>Ecdysozoa</taxon>
        <taxon>Arthropoda</taxon>
        <taxon>Hexapoda</taxon>
        <taxon>Insecta</taxon>
        <taxon>Pterygota</taxon>
        <taxon>Neoptera</taxon>
        <taxon>Paraneoptera</taxon>
        <taxon>Hemiptera</taxon>
        <taxon>Heteroptera</taxon>
        <taxon>Panheteroptera</taxon>
        <taxon>Cimicomorpha</taxon>
        <taxon>Reduviidae</taxon>
        <taxon>Triatominae</taxon>
        <taxon>Rhodnius</taxon>
    </lineage>
</organism>
<evidence type="ECO:0000256" key="2">
    <source>
        <dbReference type="ARBA" id="ARBA00005446"/>
    </source>
</evidence>
<name>T1HRP4_RHOPR</name>
<dbReference type="EnsemblMetazoa" id="RPRC006714-RA">
    <property type="protein sequence ID" value="RPRC006714-PA"/>
    <property type="gene ID" value="RPRC006714"/>
</dbReference>
<feature type="domain" description="Set2 Rpb1 interacting" evidence="5">
    <location>
        <begin position="571"/>
        <end position="609"/>
    </location>
</feature>
<dbReference type="GO" id="GO:0006355">
    <property type="term" value="P:regulation of DNA-templated transcription"/>
    <property type="evidence" value="ECO:0007669"/>
    <property type="project" value="InterPro"/>
</dbReference>
<dbReference type="Pfam" id="PF16124">
    <property type="entry name" value="RecQ_Zn_bind"/>
    <property type="match status" value="1"/>
</dbReference>
<dbReference type="Pfam" id="PF08236">
    <property type="entry name" value="SRI"/>
    <property type="match status" value="1"/>
</dbReference>
<dbReference type="InParanoid" id="T1HRP4"/>
<dbReference type="Gene3D" id="1.10.1740.100">
    <property type="entry name" value="Set2, Rpb1 interacting domain"/>
    <property type="match status" value="1"/>
</dbReference>
<keyword evidence="3" id="KW-0539">Nucleus</keyword>
<evidence type="ECO:0000259" key="5">
    <source>
        <dbReference type="Pfam" id="PF08236"/>
    </source>
</evidence>
<dbReference type="Proteomes" id="UP000015103">
    <property type="component" value="Unassembled WGS sequence"/>
</dbReference>
<dbReference type="VEuPathDB" id="VectorBase:RPRC006714"/>
<dbReference type="InterPro" id="IPR013257">
    <property type="entry name" value="SRI"/>
</dbReference>
<feature type="region of interest" description="Disordered" evidence="4">
    <location>
        <begin position="411"/>
        <end position="460"/>
    </location>
</feature>
<dbReference type="PANTHER" id="PTHR13710:SF152">
    <property type="entry name" value="ATP-DEPENDENT DNA HELICASE Q5"/>
    <property type="match status" value="1"/>
</dbReference>
<dbReference type="GO" id="GO:0005634">
    <property type="term" value="C:nucleus"/>
    <property type="evidence" value="ECO:0007669"/>
    <property type="project" value="TreeGrafter"/>
</dbReference>
<accession>T1HRP4</accession>
<dbReference type="PANTHER" id="PTHR13710">
    <property type="entry name" value="DNA HELICASE RECQ FAMILY MEMBER"/>
    <property type="match status" value="1"/>
</dbReference>
<dbReference type="GO" id="GO:0043138">
    <property type="term" value="F:3'-5' DNA helicase activity"/>
    <property type="evidence" value="ECO:0007669"/>
    <property type="project" value="TreeGrafter"/>
</dbReference>
<dbReference type="HOGENOM" id="CLU_424903_0_0_1"/>
<dbReference type="InterPro" id="IPR032284">
    <property type="entry name" value="RecQ_Zn-bd"/>
</dbReference>
<evidence type="ECO:0000313" key="8">
    <source>
        <dbReference type="Proteomes" id="UP000015103"/>
    </source>
</evidence>
<feature type="domain" description="ATP-dependent DNA helicase RecQ zinc-binding" evidence="6">
    <location>
        <begin position="106"/>
        <end position="169"/>
    </location>
</feature>
<dbReference type="Gene3D" id="3.40.50.300">
    <property type="entry name" value="P-loop containing nucleotide triphosphate hydrolases"/>
    <property type="match status" value="1"/>
</dbReference>
<proteinExistence type="inferred from homology"/>
<dbReference type="GO" id="GO:0005694">
    <property type="term" value="C:chromosome"/>
    <property type="evidence" value="ECO:0007669"/>
    <property type="project" value="InterPro"/>
</dbReference>
<dbReference type="InterPro" id="IPR027417">
    <property type="entry name" value="P-loop_NTPase"/>
</dbReference>
<keyword evidence="8" id="KW-1185">Reference proteome</keyword>
<dbReference type="Gene3D" id="6.10.250.3140">
    <property type="match status" value="1"/>
</dbReference>
<reference evidence="7" key="1">
    <citation type="submission" date="2015-05" db="UniProtKB">
        <authorList>
            <consortium name="EnsemblMetazoa"/>
        </authorList>
    </citation>
    <scope>IDENTIFICATION</scope>
</reference>
<dbReference type="eggNOG" id="KOG0352">
    <property type="taxonomic scope" value="Eukaryota"/>
</dbReference>
<evidence type="ECO:0000256" key="1">
    <source>
        <dbReference type="ARBA" id="ARBA00004123"/>
    </source>
</evidence>
<comment type="similarity">
    <text evidence="2">Belongs to the helicase family. RecQ subfamily.</text>
</comment>
<dbReference type="SUPFAM" id="SSF52540">
    <property type="entry name" value="P-loop containing nucleoside triphosphate hydrolases"/>
    <property type="match status" value="1"/>
</dbReference>
<dbReference type="STRING" id="13249.T1HRP4"/>
<dbReference type="GO" id="GO:0005737">
    <property type="term" value="C:cytoplasm"/>
    <property type="evidence" value="ECO:0007669"/>
    <property type="project" value="TreeGrafter"/>
</dbReference>
<protein>
    <submittedName>
        <fullName evidence="7">RecQ_Zn_bind domain-containing protein</fullName>
    </submittedName>
</protein>
<dbReference type="GO" id="GO:0009378">
    <property type="term" value="F:four-way junction helicase activity"/>
    <property type="evidence" value="ECO:0007669"/>
    <property type="project" value="TreeGrafter"/>
</dbReference>
<dbReference type="GO" id="GO:0000724">
    <property type="term" value="P:double-strand break repair via homologous recombination"/>
    <property type="evidence" value="ECO:0007669"/>
    <property type="project" value="TreeGrafter"/>
</dbReference>
<evidence type="ECO:0000259" key="6">
    <source>
        <dbReference type="Pfam" id="PF16124"/>
    </source>
</evidence>
<comment type="subcellular location">
    <subcellularLocation>
        <location evidence="1">Nucleus</location>
    </subcellularLocation>
</comment>
<sequence>VPFSLTGKFYQASKHFISKGKIATNRVRQILITSKANSIKPIRKLLDAVVKTSLLYACEIWAYRFVVHWGIPSSIPAYYQESGRAGRDGHPAYCRIYHSKSARKSLEFVIRQDHAEARSSEKKLTTKSSYKAFELMVDYCESPRCRHWSFAKFFGDEKPACKNKCDVCLNAKKVEEAIREFHSHQNYVKFHLTDAGAAEEPFSSASDLYGGGRNGNRTETNEYCESIEGMWGEHPNDRKDPDLMSEIKKQFSLRKNEEHEAEDDYRKSIVIAAGSTKTKVNGLTLKVREDFVKFISELLVKNKSIMCDSTKNNLSEKNIEKIALNLEYNAFSSSTFINAYRRKIAHLFDEIKKSTKAVTLHKSLKNCDGQVEVIDEDNKLSSLINNIENSNKKAQSSFVKVSTLIKQSAKEVDNQLESTSRQKNEEILSKKTDDTNDESDNQNIPNNFTDSDSKGSTSTNLSEFTINEKLAGSQIKFENKDNLNEDISKDSCSVQVTDNSRLLKRKYAFLFGSSPKEAIDDDGGVNWKKVKLSPTKEDKLPELRNLQHQMISGIGDESKPQDKKNARFEMKQEFTDVVVKFLMPYYKRNKILSKDTFKLLARKIVHKLLPVREEYGTCVHFFYSAYCFKLQFDYFFDVFDFFRKG</sequence>
<dbReference type="InterPro" id="IPR038190">
    <property type="entry name" value="SRI_sf"/>
</dbReference>
<evidence type="ECO:0000313" key="7">
    <source>
        <dbReference type="EnsemblMetazoa" id="RPRC006714-PA"/>
    </source>
</evidence>
<dbReference type="EMBL" id="ACPB03020536">
    <property type="status" value="NOT_ANNOTATED_CDS"/>
    <property type="molecule type" value="Genomic_DNA"/>
</dbReference>
<evidence type="ECO:0000256" key="3">
    <source>
        <dbReference type="ARBA" id="ARBA00023242"/>
    </source>
</evidence>
<dbReference type="AlphaFoldDB" id="T1HRP4"/>
<feature type="compositionally biased region" description="Polar residues" evidence="4">
    <location>
        <begin position="441"/>
        <end position="460"/>
    </location>
</feature>